<protein>
    <recommendedName>
        <fullName evidence="3">CdiI immunity protein domain-containing protein</fullName>
    </recommendedName>
</protein>
<evidence type="ECO:0000313" key="1">
    <source>
        <dbReference type="EMBL" id="WUT40977.1"/>
    </source>
</evidence>
<dbReference type="Proteomes" id="UP001432168">
    <property type="component" value="Chromosome"/>
</dbReference>
<reference evidence="1" key="1">
    <citation type="submission" date="2022-10" db="EMBL/GenBank/DDBJ databases">
        <title>The complete genomes of actinobacterial strains from the NBC collection.</title>
        <authorList>
            <person name="Joergensen T.S."/>
            <person name="Alvarez Arevalo M."/>
            <person name="Sterndorff E.B."/>
            <person name="Faurdal D."/>
            <person name="Vuksanovic O."/>
            <person name="Mourched A.-S."/>
            <person name="Charusanti P."/>
            <person name="Shaw S."/>
            <person name="Blin K."/>
            <person name="Weber T."/>
        </authorList>
    </citation>
    <scope>NUCLEOTIDE SEQUENCE</scope>
    <source>
        <strain evidence="1">NBC_00686</strain>
    </source>
</reference>
<evidence type="ECO:0008006" key="3">
    <source>
        <dbReference type="Google" id="ProtNLM"/>
    </source>
</evidence>
<proteinExistence type="predicted"/>
<evidence type="ECO:0000313" key="2">
    <source>
        <dbReference type="Proteomes" id="UP001432168"/>
    </source>
</evidence>
<organism evidence="1 2">
    <name type="scientific">Streptomyces pseudovenezuelae</name>
    <dbReference type="NCBI Taxonomy" id="67350"/>
    <lineage>
        <taxon>Bacteria</taxon>
        <taxon>Bacillati</taxon>
        <taxon>Actinomycetota</taxon>
        <taxon>Actinomycetes</taxon>
        <taxon>Kitasatosporales</taxon>
        <taxon>Streptomycetaceae</taxon>
        <taxon>Streptomyces</taxon>
        <taxon>Streptomyces aurantiacus group</taxon>
    </lineage>
</organism>
<gene>
    <name evidence="1" type="ORF">OG929_01305</name>
</gene>
<sequence>MESLVRRSCLDEPYVFTERMAKGLIELRREALLALTPDEEPDLERLAADRAMRRALTDLPGRSNGPFWPTLLSVLSCRAFPHDNQ</sequence>
<keyword evidence="2" id="KW-1185">Reference proteome</keyword>
<accession>A0ABZ1WMY3</accession>
<name>A0ABZ1WMY3_9ACTN</name>
<dbReference type="EMBL" id="CP109011">
    <property type="protein sequence ID" value="WUT40977.1"/>
    <property type="molecule type" value="Genomic_DNA"/>
</dbReference>
<dbReference type="RefSeq" id="WP_329257327.1">
    <property type="nucleotide sequence ID" value="NZ_CP108992.1"/>
</dbReference>